<dbReference type="EMBL" id="AQGS01000512">
    <property type="protein sequence ID" value="EPS38983.1"/>
    <property type="molecule type" value="Genomic_DNA"/>
</dbReference>
<name>S8BI66_DACHA</name>
<keyword evidence="2" id="KW-1133">Transmembrane helix</keyword>
<proteinExistence type="predicted"/>
<organism evidence="3 4">
    <name type="scientific">Dactylellina haptotyla (strain CBS 200.50)</name>
    <name type="common">Nematode-trapping fungus</name>
    <name type="synonym">Monacrosporium haptotylum</name>
    <dbReference type="NCBI Taxonomy" id="1284197"/>
    <lineage>
        <taxon>Eukaryota</taxon>
        <taxon>Fungi</taxon>
        <taxon>Dikarya</taxon>
        <taxon>Ascomycota</taxon>
        <taxon>Pezizomycotina</taxon>
        <taxon>Orbiliomycetes</taxon>
        <taxon>Orbiliales</taxon>
        <taxon>Orbiliaceae</taxon>
        <taxon>Dactylellina</taxon>
    </lineage>
</organism>
<comment type="caution">
    <text evidence="3">The sequence shown here is derived from an EMBL/GenBank/DDBJ whole genome shotgun (WGS) entry which is preliminary data.</text>
</comment>
<keyword evidence="2" id="KW-0812">Transmembrane</keyword>
<reference evidence="3 4" key="1">
    <citation type="journal article" date="2013" name="PLoS Genet.">
        <title>Genomic mechanisms accounting for the adaptation to parasitism in nematode-trapping fungi.</title>
        <authorList>
            <person name="Meerupati T."/>
            <person name="Andersson K.M."/>
            <person name="Friman E."/>
            <person name="Kumar D."/>
            <person name="Tunlid A."/>
            <person name="Ahren D."/>
        </authorList>
    </citation>
    <scope>NUCLEOTIDE SEQUENCE [LARGE SCALE GENOMIC DNA]</scope>
    <source>
        <strain evidence="3 4">CBS 200.50</strain>
    </source>
</reference>
<sequence length="83" mass="9301">MAIWVAIVASGTLFTVFAGWAIIWLFLYFIRCRREEICKLFKIGQKREDDPPTSDQDATGRVGGSVADSNEDTPLLISHDQIV</sequence>
<gene>
    <name evidence="3" type="ORF">H072_7237</name>
</gene>
<evidence type="ECO:0000256" key="2">
    <source>
        <dbReference type="SAM" id="Phobius"/>
    </source>
</evidence>
<evidence type="ECO:0000313" key="3">
    <source>
        <dbReference type="EMBL" id="EPS38983.1"/>
    </source>
</evidence>
<dbReference type="HOGENOM" id="CLU_2542525_0_0_1"/>
<evidence type="ECO:0000313" key="4">
    <source>
        <dbReference type="Proteomes" id="UP000015100"/>
    </source>
</evidence>
<keyword evidence="2" id="KW-0472">Membrane</keyword>
<accession>S8BI66</accession>
<dbReference type="Proteomes" id="UP000015100">
    <property type="component" value="Unassembled WGS sequence"/>
</dbReference>
<reference evidence="4" key="2">
    <citation type="submission" date="2013-04" db="EMBL/GenBank/DDBJ databases">
        <title>Genomic mechanisms accounting for the adaptation to parasitism in nematode-trapping fungi.</title>
        <authorList>
            <person name="Ahren D.G."/>
        </authorList>
    </citation>
    <scope>NUCLEOTIDE SEQUENCE [LARGE SCALE GENOMIC DNA]</scope>
    <source>
        <strain evidence="4">CBS 200.50</strain>
    </source>
</reference>
<dbReference type="AlphaFoldDB" id="S8BI66"/>
<feature type="region of interest" description="Disordered" evidence="1">
    <location>
        <begin position="46"/>
        <end position="83"/>
    </location>
</feature>
<dbReference type="OrthoDB" id="5418308at2759"/>
<evidence type="ECO:0000256" key="1">
    <source>
        <dbReference type="SAM" id="MobiDB-lite"/>
    </source>
</evidence>
<feature type="transmembrane region" description="Helical" evidence="2">
    <location>
        <begin position="6"/>
        <end position="30"/>
    </location>
</feature>
<keyword evidence="4" id="KW-1185">Reference proteome</keyword>
<protein>
    <submittedName>
        <fullName evidence="3">Uncharacterized protein</fullName>
    </submittedName>
</protein>